<evidence type="ECO:0000259" key="7">
    <source>
        <dbReference type="Pfam" id="PF10502"/>
    </source>
</evidence>
<protein>
    <recommendedName>
        <fullName evidence="4 6">Signal peptidase I</fullName>
        <ecNumber evidence="4 6">3.4.21.89</ecNumber>
    </recommendedName>
</protein>
<evidence type="ECO:0000256" key="3">
    <source>
        <dbReference type="ARBA" id="ARBA00009370"/>
    </source>
</evidence>
<feature type="domain" description="Peptidase S26" evidence="7">
    <location>
        <begin position="14"/>
        <end position="166"/>
    </location>
</feature>
<dbReference type="PANTHER" id="PTHR43390">
    <property type="entry name" value="SIGNAL PEPTIDASE I"/>
    <property type="match status" value="1"/>
</dbReference>
<reference evidence="9" key="1">
    <citation type="journal article" date="2019" name="Int. J. Syst. Evol. Microbiol.">
        <title>The Global Catalogue of Microorganisms (GCM) 10K type strain sequencing project: providing services to taxonomists for standard genome sequencing and annotation.</title>
        <authorList>
            <consortium name="The Broad Institute Genomics Platform"/>
            <consortium name="The Broad Institute Genome Sequencing Center for Infectious Disease"/>
            <person name="Wu L."/>
            <person name="Ma J."/>
        </authorList>
    </citation>
    <scope>NUCLEOTIDE SEQUENCE [LARGE SCALE GENOMIC DNA]</scope>
    <source>
        <strain evidence="9">CGMCC 1.12942</strain>
    </source>
</reference>
<dbReference type="RefSeq" id="WP_379867699.1">
    <property type="nucleotide sequence ID" value="NZ_JBHTBW010000085.1"/>
</dbReference>
<dbReference type="Pfam" id="PF10502">
    <property type="entry name" value="Peptidase_S26"/>
    <property type="match status" value="1"/>
</dbReference>
<organism evidence="8 9">
    <name type="scientific">Laceyella putida</name>
    <dbReference type="NCBI Taxonomy" id="110101"/>
    <lineage>
        <taxon>Bacteria</taxon>
        <taxon>Bacillati</taxon>
        <taxon>Bacillota</taxon>
        <taxon>Bacilli</taxon>
        <taxon>Bacillales</taxon>
        <taxon>Thermoactinomycetaceae</taxon>
        <taxon>Laceyella</taxon>
    </lineage>
</organism>
<evidence type="ECO:0000256" key="6">
    <source>
        <dbReference type="RuleBase" id="RU362042"/>
    </source>
</evidence>
<dbReference type="InterPro" id="IPR019757">
    <property type="entry name" value="Pept_S26A_signal_pept_1_Lys-AS"/>
</dbReference>
<dbReference type="Gene3D" id="2.10.109.10">
    <property type="entry name" value="Umud Fragment, subunit A"/>
    <property type="match status" value="1"/>
</dbReference>
<evidence type="ECO:0000256" key="1">
    <source>
        <dbReference type="ARBA" id="ARBA00000677"/>
    </source>
</evidence>
<comment type="catalytic activity">
    <reaction evidence="1 6">
        <text>Cleavage of hydrophobic, N-terminal signal or leader sequences from secreted and periplasmic proteins.</text>
        <dbReference type="EC" id="3.4.21.89"/>
    </reaction>
</comment>
<keyword evidence="6" id="KW-0812">Transmembrane</keyword>
<proteinExistence type="inferred from homology"/>
<keyword evidence="9" id="KW-1185">Reference proteome</keyword>
<sequence length="184" mass="20704">MIKRNSSNAVRTTFEWVGTIAVSLLIAMVIRVFLFSPYDVEGASMRPTLEDNEKIIVNKWSYRIHEPSHGDIVVFHAEAGRDFIKRVIGLPGDRIEIKEGKVFRNGTVLNEPYIQGITYPRGDRRTIVVPEGMLYVLGDNRENSKDSRDLGTIPLSKVVGRADIIVLPLKQIKLLTVEAITSSR</sequence>
<dbReference type="InterPro" id="IPR000223">
    <property type="entry name" value="Pept_S26A_signal_pept_1"/>
</dbReference>
<dbReference type="Proteomes" id="UP001596500">
    <property type="component" value="Unassembled WGS sequence"/>
</dbReference>
<dbReference type="EMBL" id="JBHTBW010000085">
    <property type="protein sequence ID" value="MFC7443375.1"/>
    <property type="molecule type" value="Genomic_DNA"/>
</dbReference>
<keyword evidence="5 6" id="KW-0378">Hydrolase</keyword>
<evidence type="ECO:0000313" key="8">
    <source>
        <dbReference type="EMBL" id="MFC7443375.1"/>
    </source>
</evidence>
<dbReference type="PROSITE" id="PS00760">
    <property type="entry name" value="SPASE_I_2"/>
    <property type="match status" value="1"/>
</dbReference>
<dbReference type="EC" id="3.4.21.89" evidence="4 6"/>
<accession>A0ABW2RQW5</accession>
<keyword evidence="6" id="KW-1133">Transmembrane helix</keyword>
<evidence type="ECO:0000256" key="4">
    <source>
        <dbReference type="ARBA" id="ARBA00013208"/>
    </source>
</evidence>
<dbReference type="InterPro" id="IPR019758">
    <property type="entry name" value="Pept_S26A_signal_pept_1_CS"/>
</dbReference>
<gene>
    <name evidence="8" type="primary">lepB</name>
    <name evidence="8" type="ORF">ACFQNG_20165</name>
</gene>
<dbReference type="NCBIfam" id="TIGR02227">
    <property type="entry name" value="sigpep_I_bact"/>
    <property type="match status" value="1"/>
</dbReference>
<evidence type="ECO:0000256" key="5">
    <source>
        <dbReference type="ARBA" id="ARBA00022801"/>
    </source>
</evidence>
<dbReference type="PRINTS" id="PR00727">
    <property type="entry name" value="LEADERPTASE"/>
</dbReference>
<dbReference type="PANTHER" id="PTHR43390:SF1">
    <property type="entry name" value="CHLOROPLAST PROCESSING PEPTIDASE"/>
    <property type="match status" value="1"/>
</dbReference>
<evidence type="ECO:0000256" key="2">
    <source>
        <dbReference type="ARBA" id="ARBA00004401"/>
    </source>
</evidence>
<dbReference type="CDD" id="cd06530">
    <property type="entry name" value="S26_SPase_I"/>
    <property type="match status" value="1"/>
</dbReference>
<name>A0ABW2RQW5_9BACL</name>
<keyword evidence="6" id="KW-0472">Membrane</keyword>
<comment type="caution">
    <text evidence="8">The sequence shown here is derived from an EMBL/GenBank/DDBJ whole genome shotgun (WGS) entry which is preliminary data.</text>
</comment>
<dbReference type="InterPro" id="IPR019533">
    <property type="entry name" value="Peptidase_S26"/>
</dbReference>
<comment type="subcellular location">
    <subcellularLocation>
        <location evidence="2">Cell membrane</location>
        <topology evidence="2">Single-pass type II membrane protein</topology>
    </subcellularLocation>
    <subcellularLocation>
        <location evidence="6">Membrane</location>
        <topology evidence="6">Single-pass type II membrane protein</topology>
    </subcellularLocation>
</comment>
<feature type="transmembrane region" description="Helical" evidence="6">
    <location>
        <begin position="16"/>
        <end position="36"/>
    </location>
</feature>
<dbReference type="InterPro" id="IPR036286">
    <property type="entry name" value="LexA/Signal_pep-like_sf"/>
</dbReference>
<dbReference type="SUPFAM" id="SSF51306">
    <property type="entry name" value="LexA/Signal peptidase"/>
    <property type="match status" value="1"/>
</dbReference>
<dbReference type="GO" id="GO:0009003">
    <property type="term" value="F:signal peptidase activity"/>
    <property type="evidence" value="ECO:0007669"/>
    <property type="project" value="UniProtKB-EC"/>
</dbReference>
<dbReference type="PROSITE" id="PS00761">
    <property type="entry name" value="SPASE_I_3"/>
    <property type="match status" value="1"/>
</dbReference>
<evidence type="ECO:0000313" key="9">
    <source>
        <dbReference type="Proteomes" id="UP001596500"/>
    </source>
</evidence>
<keyword evidence="6" id="KW-0645">Protease</keyword>
<comment type="similarity">
    <text evidence="3 6">Belongs to the peptidase S26 family.</text>
</comment>